<protein>
    <recommendedName>
        <fullName evidence="2">Retrotransposon Copia-like N-terminal domain-containing protein</fullName>
    </recommendedName>
</protein>
<accession>A0A5B7BN30</accession>
<dbReference type="PANTHER" id="PTHR37610:SF97">
    <property type="entry name" value="RETROTRANSPOSON GAG DOMAIN-CONTAINING PROTEIN"/>
    <property type="match status" value="1"/>
</dbReference>
<reference evidence="3" key="1">
    <citation type="submission" date="2019-08" db="EMBL/GenBank/DDBJ databases">
        <title>Reference gene set and small RNA set construction with multiple tissues from Davidia involucrata Baill.</title>
        <authorList>
            <person name="Yang H."/>
            <person name="Zhou C."/>
            <person name="Li G."/>
            <person name="Wang J."/>
            <person name="Gao P."/>
            <person name="Wang M."/>
            <person name="Wang R."/>
            <person name="Zhao Y."/>
        </authorList>
    </citation>
    <scope>NUCLEOTIDE SEQUENCE</scope>
    <source>
        <tissue evidence="3">Mixed with DoveR01_LX</tissue>
    </source>
</reference>
<feature type="compositionally biased region" description="Polar residues" evidence="1">
    <location>
        <begin position="9"/>
        <end position="21"/>
    </location>
</feature>
<feature type="domain" description="Retrotransposon Copia-like N-terminal" evidence="2">
    <location>
        <begin position="26"/>
        <end position="73"/>
    </location>
</feature>
<dbReference type="InterPro" id="IPR029472">
    <property type="entry name" value="Copia-like_N"/>
</dbReference>
<evidence type="ECO:0000256" key="1">
    <source>
        <dbReference type="SAM" id="MobiDB-lite"/>
    </source>
</evidence>
<evidence type="ECO:0000313" key="3">
    <source>
        <dbReference type="EMBL" id="MPA69758.1"/>
    </source>
</evidence>
<dbReference type="EMBL" id="GHES01039199">
    <property type="protein sequence ID" value="MPA69758.1"/>
    <property type="molecule type" value="Transcribed_RNA"/>
</dbReference>
<dbReference type="Pfam" id="PF14244">
    <property type="entry name" value="Retrotran_gag_3"/>
    <property type="match status" value="1"/>
</dbReference>
<organism evidence="3">
    <name type="scientific">Davidia involucrata</name>
    <name type="common">Dove tree</name>
    <dbReference type="NCBI Taxonomy" id="16924"/>
    <lineage>
        <taxon>Eukaryota</taxon>
        <taxon>Viridiplantae</taxon>
        <taxon>Streptophyta</taxon>
        <taxon>Embryophyta</taxon>
        <taxon>Tracheophyta</taxon>
        <taxon>Spermatophyta</taxon>
        <taxon>Magnoliopsida</taxon>
        <taxon>eudicotyledons</taxon>
        <taxon>Gunneridae</taxon>
        <taxon>Pentapetalae</taxon>
        <taxon>asterids</taxon>
        <taxon>Cornales</taxon>
        <taxon>Nyssaceae</taxon>
        <taxon>Davidia</taxon>
    </lineage>
</organism>
<evidence type="ECO:0000259" key="2">
    <source>
        <dbReference type="Pfam" id="PF14244"/>
    </source>
</evidence>
<feature type="region of interest" description="Disordered" evidence="1">
    <location>
        <begin position="1"/>
        <end position="22"/>
    </location>
</feature>
<proteinExistence type="predicted"/>
<dbReference type="PANTHER" id="PTHR37610">
    <property type="entry name" value="CCHC-TYPE DOMAIN-CONTAINING PROTEIN"/>
    <property type="match status" value="1"/>
</dbReference>
<name>A0A5B7BN30_DAVIN</name>
<gene>
    <name evidence="3" type="ORF">Din_039199</name>
</gene>
<sequence>MVEKENDKGSSSSDAQGSNNDPFFIHHSDNPTVILVSPLPLGDNYRTWFRAMTLVLYSKNKIGVVDGSIEQPKGTDELRQWERCTDLVSSWILNSIESEIRGSIFYADTARGIWVDLVIDSPKLMH</sequence>
<dbReference type="AlphaFoldDB" id="A0A5B7BN30"/>